<sequence length="191" mass="22106">MPSPSNNTARWKELSEVDYFGLFVKNWLAFNSWYKGHHPNLQTDRDCVDAVKNTLDPRNSTFTIFRRLITSSGRDTASLLDSLDGFATSLNRITLTSDNAYYTGQLSFSNALTDRQNNIYEDLIRQPNQRDKIKLGVVWATDNIEALFKGVMELEYQVRCLLFHGRLEPTEENHQVIKYAYLTLRSIMNEL</sequence>
<organism evidence="1 2">
    <name type="scientific">Candidatus Sungbacteria bacterium RIFCSPHIGHO2_02_FULL_51_29</name>
    <dbReference type="NCBI Taxonomy" id="1802273"/>
    <lineage>
        <taxon>Bacteria</taxon>
        <taxon>Candidatus Sungiibacteriota</taxon>
    </lineage>
</organism>
<dbReference type="AlphaFoldDB" id="A0A1G2KXL5"/>
<gene>
    <name evidence="1" type="ORF">A3C16_00990</name>
</gene>
<proteinExistence type="predicted"/>
<accession>A0A1G2KXL5</accession>
<protein>
    <submittedName>
        <fullName evidence="1">Uncharacterized protein</fullName>
    </submittedName>
</protein>
<dbReference type="EMBL" id="MHQL01000004">
    <property type="protein sequence ID" value="OHA03954.1"/>
    <property type="molecule type" value="Genomic_DNA"/>
</dbReference>
<comment type="caution">
    <text evidence="1">The sequence shown here is derived from an EMBL/GenBank/DDBJ whole genome shotgun (WGS) entry which is preliminary data.</text>
</comment>
<evidence type="ECO:0000313" key="1">
    <source>
        <dbReference type="EMBL" id="OHA03954.1"/>
    </source>
</evidence>
<evidence type="ECO:0000313" key="2">
    <source>
        <dbReference type="Proteomes" id="UP000177811"/>
    </source>
</evidence>
<name>A0A1G2KXL5_9BACT</name>
<dbReference type="Proteomes" id="UP000177811">
    <property type="component" value="Unassembled WGS sequence"/>
</dbReference>
<reference evidence="1 2" key="1">
    <citation type="journal article" date="2016" name="Nat. Commun.">
        <title>Thousands of microbial genomes shed light on interconnected biogeochemical processes in an aquifer system.</title>
        <authorList>
            <person name="Anantharaman K."/>
            <person name="Brown C.T."/>
            <person name="Hug L.A."/>
            <person name="Sharon I."/>
            <person name="Castelle C.J."/>
            <person name="Probst A.J."/>
            <person name="Thomas B.C."/>
            <person name="Singh A."/>
            <person name="Wilkins M.J."/>
            <person name="Karaoz U."/>
            <person name="Brodie E.L."/>
            <person name="Williams K.H."/>
            <person name="Hubbard S.S."/>
            <person name="Banfield J.F."/>
        </authorList>
    </citation>
    <scope>NUCLEOTIDE SEQUENCE [LARGE SCALE GENOMIC DNA]</scope>
</reference>